<keyword evidence="6 8" id="KW-0067">ATP-binding</keyword>
<comment type="caution">
    <text evidence="13">The sequence shown here is derived from an EMBL/GenBank/DDBJ whole genome shotgun (WGS) entry which is preliminary data.</text>
</comment>
<keyword evidence="7 8" id="KW-0119">Carbohydrate metabolism</keyword>
<feature type="binding site" evidence="8">
    <location>
        <begin position="88"/>
        <end position="89"/>
    </location>
    <ligand>
        <name>substrate</name>
    </ligand>
</feature>
<gene>
    <name evidence="8 10 13" type="primary">xylB</name>
    <name evidence="13" type="ORF">IW967_13785</name>
</gene>
<evidence type="ECO:0000256" key="8">
    <source>
        <dbReference type="HAMAP-Rule" id="MF_02220"/>
    </source>
</evidence>
<keyword evidence="4 8" id="KW-0547">Nucleotide-binding</keyword>
<dbReference type="PROSITE" id="PS00445">
    <property type="entry name" value="FGGY_KINASES_2"/>
    <property type="match status" value="1"/>
</dbReference>
<evidence type="ECO:0000256" key="3">
    <source>
        <dbReference type="ARBA" id="ARBA00022679"/>
    </source>
</evidence>
<accession>A0ABS0F6M9</accession>
<evidence type="ECO:0000313" key="14">
    <source>
        <dbReference type="Proteomes" id="UP000642910"/>
    </source>
</evidence>
<dbReference type="InterPro" id="IPR000577">
    <property type="entry name" value="Carb_kinase_FGGY"/>
</dbReference>
<dbReference type="InterPro" id="IPR018485">
    <property type="entry name" value="FGGY_C"/>
</dbReference>
<dbReference type="EC" id="2.7.1.17" evidence="8 10"/>
<dbReference type="SUPFAM" id="SSF53067">
    <property type="entry name" value="Actin-like ATPase domain"/>
    <property type="match status" value="2"/>
</dbReference>
<evidence type="ECO:0000256" key="1">
    <source>
        <dbReference type="ARBA" id="ARBA00009156"/>
    </source>
</evidence>
<keyword evidence="3 8" id="KW-0808">Transferase</keyword>
<evidence type="ECO:0000256" key="5">
    <source>
        <dbReference type="ARBA" id="ARBA00022777"/>
    </source>
</evidence>
<dbReference type="InterPro" id="IPR018483">
    <property type="entry name" value="Carb_kinase_FGGY_CS"/>
</dbReference>
<protein>
    <recommendedName>
        <fullName evidence="8 10">Xylulose kinase</fullName>
        <shortName evidence="8 10">Xylulokinase</shortName>
        <ecNumber evidence="8 10">2.7.1.17</ecNumber>
    </recommendedName>
</protein>
<dbReference type="InterPro" id="IPR050406">
    <property type="entry name" value="FGGY_Carb_Kinase"/>
</dbReference>
<dbReference type="InterPro" id="IPR043129">
    <property type="entry name" value="ATPase_NBD"/>
</dbReference>
<keyword evidence="5 8" id="KW-0418">Kinase</keyword>
<proteinExistence type="inferred from homology"/>
<reference evidence="13 14" key="1">
    <citation type="submission" date="2020-11" db="EMBL/GenBank/DDBJ databases">
        <title>Genomic insight of Alicyclobacillus mali FL 18 reveals a new arsenic-resistant strain, with potential in environmental biotechnology.</title>
        <authorList>
            <person name="Fiorentino G."/>
            <person name="Gallo G."/>
            <person name="Aulitto M."/>
        </authorList>
    </citation>
    <scope>NUCLEOTIDE SEQUENCE [LARGE SCALE GENOMIC DNA]</scope>
    <source>
        <strain evidence="13 14">FL 18</strain>
    </source>
</reference>
<feature type="active site" description="Proton acceptor" evidence="8">
    <location>
        <position position="247"/>
    </location>
</feature>
<evidence type="ECO:0000256" key="10">
    <source>
        <dbReference type="RuleBase" id="RU364073"/>
    </source>
</evidence>
<dbReference type="PANTHER" id="PTHR43095:SF5">
    <property type="entry name" value="XYLULOSE KINASE"/>
    <property type="match status" value="1"/>
</dbReference>
<dbReference type="Gene3D" id="3.30.420.40">
    <property type="match status" value="2"/>
</dbReference>
<comment type="catalytic activity">
    <reaction evidence="8 10">
        <text>D-xylulose + ATP = D-xylulose 5-phosphate + ADP + H(+)</text>
        <dbReference type="Rhea" id="RHEA:10964"/>
        <dbReference type="ChEBI" id="CHEBI:15378"/>
        <dbReference type="ChEBI" id="CHEBI:17140"/>
        <dbReference type="ChEBI" id="CHEBI:30616"/>
        <dbReference type="ChEBI" id="CHEBI:57737"/>
        <dbReference type="ChEBI" id="CHEBI:456216"/>
        <dbReference type="EC" id="2.7.1.17"/>
    </reaction>
</comment>
<comment type="similarity">
    <text evidence="1 8 9">Belongs to the FGGY kinase family.</text>
</comment>
<dbReference type="GO" id="GO:0004856">
    <property type="term" value="F:D-xylulokinase activity"/>
    <property type="evidence" value="ECO:0007669"/>
    <property type="project" value="UniProtKB-EC"/>
</dbReference>
<evidence type="ECO:0000313" key="13">
    <source>
        <dbReference type="EMBL" id="MBF8378923.1"/>
    </source>
</evidence>
<feature type="domain" description="Carbohydrate kinase FGGY C-terminal" evidence="12">
    <location>
        <begin position="265"/>
        <end position="460"/>
    </location>
</feature>
<organism evidence="13 14">
    <name type="scientific">Alicyclobacillus mali</name>
    <name type="common">ex Roth et al. 2021</name>
    <dbReference type="NCBI Taxonomy" id="1123961"/>
    <lineage>
        <taxon>Bacteria</taxon>
        <taxon>Bacillati</taxon>
        <taxon>Bacillota</taxon>
        <taxon>Bacilli</taxon>
        <taxon>Bacillales</taxon>
        <taxon>Alicyclobacillaceae</taxon>
        <taxon>Alicyclobacillus</taxon>
    </lineage>
</organism>
<sequence length="512" mass="56030">MMAMATDRKAILGIDVGTSGVKVVVIDREGRTLSQATVGYEVSQPHPLWAEQNPEDWWEATCAAIQLALARSDRRGEDIAGVGLTGQMHSLVLLDEAGQVIRPAILWSDQRTEEECEEIHQTVGFEQTIEWVANPALTNFTATKLLWVRKREPEHYARIRHVLLPKDYIRYRLTGEFASDVSDASGTLWFDVKRRGWSDEMLAALEVPRAWLPEVYESPEVSGRVSEWASGRTGLRPGTPVAAGGGDQAAGAVGNGIVRKGVVSSTIGTSGVVFAHADEIVRDEKGRLHTFCHAVPGKWHVMAVTQSAGGSLQWFRNQFADAERAVAAQTGRDVYDLLSDEARRIPAGSEGLVFLPYLMGERTPHLDPQAKGVFFGITPRHTRAHFVRAIMEGVAFSLLDGLSLMQDLRLPVEEIRVSGGGAKSEVWREVQAGVFGRPVAVIEANEGPAFGAAILASVAAGFFADVVTAVDAWVRVESTTPPVVEDEAAYQRAYRLYRALYPAVRSLYRAEC</sequence>
<evidence type="ECO:0000256" key="4">
    <source>
        <dbReference type="ARBA" id="ARBA00022741"/>
    </source>
</evidence>
<feature type="site" description="Important for activity" evidence="8">
    <location>
        <position position="15"/>
    </location>
</feature>
<dbReference type="PANTHER" id="PTHR43095">
    <property type="entry name" value="SUGAR KINASE"/>
    <property type="match status" value="1"/>
</dbReference>
<comment type="function">
    <text evidence="8">Catalyzes the phosphorylation of D-xylulose to D-xylulose 5-phosphate.</text>
</comment>
<dbReference type="Pfam" id="PF00370">
    <property type="entry name" value="FGGY_N"/>
    <property type="match status" value="1"/>
</dbReference>
<name>A0ABS0F6M9_9BACL</name>
<dbReference type="InterPro" id="IPR018484">
    <property type="entry name" value="FGGY_N"/>
</dbReference>
<keyword evidence="14" id="KW-1185">Reference proteome</keyword>
<dbReference type="HAMAP" id="MF_02220">
    <property type="entry name" value="XylB"/>
    <property type="match status" value="1"/>
</dbReference>
<evidence type="ECO:0000256" key="7">
    <source>
        <dbReference type="ARBA" id="ARBA00023277"/>
    </source>
</evidence>
<evidence type="ECO:0000256" key="9">
    <source>
        <dbReference type="RuleBase" id="RU003733"/>
    </source>
</evidence>
<dbReference type="EMBL" id="JADPKZ010000048">
    <property type="protein sequence ID" value="MBF8378923.1"/>
    <property type="molecule type" value="Genomic_DNA"/>
</dbReference>
<dbReference type="CDD" id="cd07808">
    <property type="entry name" value="ASKHA_NBD_FGGY_EcXK-like"/>
    <property type="match status" value="1"/>
</dbReference>
<feature type="domain" description="Carbohydrate kinase FGGY N-terminal" evidence="11">
    <location>
        <begin position="11"/>
        <end position="254"/>
    </location>
</feature>
<evidence type="ECO:0000259" key="11">
    <source>
        <dbReference type="Pfam" id="PF00370"/>
    </source>
</evidence>
<dbReference type="InterPro" id="IPR006000">
    <property type="entry name" value="Xylulokinase"/>
</dbReference>
<dbReference type="Pfam" id="PF02782">
    <property type="entry name" value="FGGY_C"/>
    <property type="match status" value="1"/>
</dbReference>
<evidence type="ECO:0000259" key="12">
    <source>
        <dbReference type="Pfam" id="PF02782"/>
    </source>
</evidence>
<evidence type="ECO:0000256" key="2">
    <source>
        <dbReference type="ARBA" id="ARBA00022629"/>
    </source>
</evidence>
<dbReference type="NCBIfam" id="TIGR01312">
    <property type="entry name" value="XylB"/>
    <property type="match status" value="1"/>
</dbReference>
<evidence type="ECO:0000256" key="6">
    <source>
        <dbReference type="ARBA" id="ARBA00022840"/>
    </source>
</evidence>
<dbReference type="Proteomes" id="UP000642910">
    <property type="component" value="Unassembled WGS sequence"/>
</dbReference>
<dbReference type="PIRSF" id="PIRSF000538">
    <property type="entry name" value="GlpK"/>
    <property type="match status" value="1"/>
</dbReference>
<keyword evidence="2 8" id="KW-0859">Xylose metabolism</keyword>